<evidence type="ECO:0000313" key="2">
    <source>
        <dbReference type="Proteomes" id="UP001183809"/>
    </source>
</evidence>
<dbReference type="Proteomes" id="UP001183809">
    <property type="component" value="Unassembled WGS sequence"/>
</dbReference>
<sequence>MLIDSKSTHNFINHKLVMHMNCFIYLAPECKVIIDDGGIVTCSGKFHNIKLTMGDYILNN</sequence>
<dbReference type="InterPro" id="IPR021109">
    <property type="entry name" value="Peptidase_aspartic_dom_sf"/>
</dbReference>
<evidence type="ECO:0000313" key="1">
    <source>
        <dbReference type="EMBL" id="MDT0470381.1"/>
    </source>
</evidence>
<dbReference type="RefSeq" id="WP_311701786.1">
    <property type="nucleotide sequence ID" value="NZ_JAVREY010000381.1"/>
</dbReference>
<protein>
    <submittedName>
        <fullName evidence="1">Uncharacterized protein</fullName>
    </submittedName>
</protein>
<keyword evidence="2" id="KW-1185">Reference proteome</keyword>
<feature type="non-terminal residue" evidence="1">
    <location>
        <position position="60"/>
    </location>
</feature>
<dbReference type="Gene3D" id="2.40.70.10">
    <property type="entry name" value="Acid Proteases"/>
    <property type="match status" value="1"/>
</dbReference>
<accession>A0ABU2UAZ3</accession>
<name>A0ABU2UAZ3_9ACTN</name>
<gene>
    <name evidence="1" type="ORF">RM764_47095</name>
</gene>
<comment type="caution">
    <text evidence="1">The sequence shown here is derived from an EMBL/GenBank/DDBJ whole genome shotgun (WGS) entry which is preliminary data.</text>
</comment>
<organism evidence="1 2">
    <name type="scientific">Streptomyces gibsoniae</name>
    <dbReference type="NCBI Taxonomy" id="3075529"/>
    <lineage>
        <taxon>Bacteria</taxon>
        <taxon>Bacillati</taxon>
        <taxon>Actinomycetota</taxon>
        <taxon>Actinomycetes</taxon>
        <taxon>Kitasatosporales</taxon>
        <taxon>Streptomycetaceae</taxon>
        <taxon>Streptomyces</taxon>
    </lineage>
</organism>
<proteinExistence type="predicted"/>
<reference evidence="2" key="1">
    <citation type="submission" date="2023-07" db="EMBL/GenBank/DDBJ databases">
        <title>30 novel species of actinomycetes from the DSMZ collection.</title>
        <authorList>
            <person name="Nouioui I."/>
        </authorList>
    </citation>
    <scope>NUCLEOTIDE SEQUENCE [LARGE SCALE GENOMIC DNA]</scope>
    <source>
        <strain evidence="2">DSM 41699</strain>
    </source>
</reference>
<dbReference type="EMBL" id="JAVREY010000381">
    <property type="protein sequence ID" value="MDT0470381.1"/>
    <property type="molecule type" value="Genomic_DNA"/>
</dbReference>